<dbReference type="SUPFAM" id="SSF53756">
    <property type="entry name" value="UDP-Glycosyltransferase/glycogen phosphorylase"/>
    <property type="match status" value="1"/>
</dbReference>
<evidence type="ECO:0000313" key="2">
    <source>
        <dbReference type="Proteomes" id="UP001501251"/>
    </source>
</evidence>
<keyword evidence="2" id="KW-1185">Reference proteome</keyword>
<evidence type="ECO:0000313" key="1">
    <source>
        <dbReference type="EMBL" id="GAA4182920.1"/>
    </source>
</evidence>
<name>A0ABP8AFF4_9ACTN</name>
<gene>
    <name evidence="1" type="ORF">GCM10022252_09600</name>
</gene>
<organism evidence="1 2">
    <name type="scientific">Streptosporangium oxazolinicum</name>
    <dbReference type="NCBI Taxonomy" id="909287"/>
    <lineage>
        <taxon>Bacteria</taxon>
        <taxon>Bacillati</taxon>
        <taxon>Actinomycetota</taxon>
        <taxon>Actinomycetes</taxon>
        <taxon>Streptosporangiales</taxon>
        <taxon>Streptosporangiaceae</taxon>
        <taxon>Streptosporangium</taxon>
    </lineage>
</organism>
<protein>
    <submittedName>
        <fullName evidence="1">Uncharacterized protein</fullName>
    </submittedName>
</protein>
<dbReference type="EMBL" id="BAABAQ010000001">
    <property type="protein sequence ID" value="GAA4182920.1"/>
    <property type="molecule type" value="Genomic_DNA"/>
</dbReference>
<reference evidence="2" key="1">
    <citation type="journal article" date="2019" name="Int. J. Syst. Evol. Microbiol.">
        <title>The Global Catalogue of Microorganisms (GCM) 10K type strain sequencing project: providing services to taxonomists for standard genome sequencing and annotation.</title>
        <authorList>
            <consortium name="The Broad Institute Genomics Platform"/>
            <consortium name="The Broad Institute Genome Sequencing Center for Infectious Disease"/>
            <person name="Wu L."/>
            <person name="Ma J."/>
        </authorList>
    </citation>
    <scope>NUCLEOTIDE SEQUENCE [LARGE SCALE GENOMIC DNA]</scope>
    <source>
        <strain evidence="2">JCM 17388</strain>
    </source>
</reference>
<dbReference type="Proteomes" id="UP001501251">
    <property type="component" value="Unassembled WGS sequence"/>
</dbReference>
<proteinExistence type="predicted"/>
<accession>A0ABP8AFF4</accession>
<comment type="caution">
    <text evidence="1">The sequence shown here is derived from an EMBL/GenBank/DDBJ whole genome shotgun (WGS) entry which is preliminary data.</text>
</comment>
<sequence length="379" mass="41082">MVLVVVHTVTSGQRLMDTVRLVESDLRIQVVFTIAPDVFSNGVAEFVGGLGAVVLPWEQARNQRFDLAIAASLGALHEIHAPLIVIPHGAGFNKLVTVRDGVRAVGGRVAYGLDPQRLLHDGAVLPSAVALSHSSELGRLARTCPDALPVATVVGDPSYDRLAAGLPHRDLYRRALAVEPEQKLVVVSSTWGPASLFGRWPRLLHRLVTELPRQEYRVVLLLHPNIWFGHGIWQVRAWFADSLRRGLSLVPPEANWHAVLASADWIIGDHGSATLYGTVTGAPVVLAGFPRDDVDPASALGGLAAVAPRLSPRGSLREQLVRIATEVEPGHYRAVAESITSAPGRFDRNMRRLIYRSLDLRQPSVIPVTAPAPAPFLVR</sequence>